<sequence>MKQCHFSKNNIAQIDYKDLEALRKSINPHGRMIARKRTGLCAKHQRQLAEAIKRARFLGLLPYIIR</sequence>
<evidence type="ECO:0000256" key="3">
    <source>
        <dbReference type="ARBA" id="ARBA00023274"/>
    </source>
</evidence>
<dbReference type="SUPFAM" id="SSF46911">
    <property type="entry name" value="Ribosomal protein S18"/>
    <property type="match status" value="1"/>
</dbReference>
<comment type="function">
    <text evidence="4">Binds as a heterodimer with protein bS6 to the central domain of the 16S rRNA, where it helps stabilize the platform of the 30S subunit.</text>
</comment>
<dbReference type="Proteomes" id="UP000179003">
    <property type="component" value="Unassembled WGS sequence"/>
</dbReference>
<dbReference type="HAMAP" id="MF_00270">
    <property type="entry name" value="Ribosomal_bS18"/>
    <property type="match status" value="1"/>
</dbReference>
<organism evidence="6 7">
    <name type="scientific">Candidatus Campbellbacteria bacterium RIFOXYC2_FULL_35_25</name>
    <dbReference type="NCBI Taxonomy" id="1797582"/>
    <lineage>
        <taxon>Bacteria</taxon>
        <taxon>Candidatus Campbelliibacteriota</taxon>
    </lineage>
</organism>
<dbReference type="GO" id="GO:0006412">
    <property type="term" value="P:translation"/>
    <property type="evidence" value="ECO:0007669"/>
    <property type="project" value="UniProtKB-UniRule"/>
</dbReference>
<dbReference type="PRINTS" id="PR00974">
    <property type="entry name" value="RIBOSOMALS18"/>
</dbReference>
<evidence type="ECO:0000256" key="2">
    <source>
        <dbReference type="ARBA" id="ARBA00022980"/>
    </source>
</evidence>
<dbReference type="GO" id="GO:0003735">
    <property type="term" value="F:structural constituent of ribosome"/>
    <property type="evidence" value="ECO:0007669"/>
    <property type="project" value="InterPro"/>
</dbReference>
<keyword evidence="4" id="KW-0699">rRNA-binding</keyword>
<gene>
    <name evidence="4" type="primary">rpsR</name>
    <name evidence="6" type="ORF">A2442_02560</name>
</gene>
<dbReference type="GO" id="GO:0070181">
    <property type="term" value="F:small ribosomal subunit rRNA binding"/>
    <property type="evidence" value="ECO:0007669"/>
    <property type="project" value="TreeGrafter"/>
</dbReference>
<evidence type="ECO:0000256" key="5">
    <source>
        <dbReference type="RuleBase" id="RU003910"/>
    </source>
</evidence>
<evidence type="ECO:0000256" key="4">
    <source>
        <dbReference type="HAMAP-Rule" id="MF_00270"/>
    </source>
</evidence>
<evidence type="ECO:0000256" key="1">
    <source>
        <dbReference type="ARBA" id="ARBA00005589"/>
    </source>
</evidence>
<evidence type="ECO:0000313" key="6">
    <source>
        <dbReference type="EMBL" id="OGD66993.1"/>
    </source>
</evidence>
<name>A0A1F5EI04_9BACT</name>
<reference evidence="6 7" key="1">
    <citation type="journal article" date="2016" name="Nat. Commun.">
        <title>Thousands of microbial genomes shed light on interconnected biogeochemical processes in an aquifer system.</title>
        <authorList>
            <person name="Anantharaman K."/>
            <person name="Brown C.T."/>
            <person name="Hug L.A."/>
            <person name="Sharon I."/>
            <person name="Castelle C.J."/>
            <person name="Probst A.J."/>
            <person name="Thomas B.C."/>
            <person name="Singh A."/>
            <person name="Wilkins M.J."/>
            <person name="Karaoz U."/>
            <person name="Brodie E.L."/>
            <person name="Williams K.H."/>
            <person name="Hubbard S.S."/>
            <person name="Banfield J.F."/>
        </authorList>
    </citation>
    <scope>NUCLEOTIDE SEQUENCE [LARGE SCALE GENOMIC DNA]</scope>
</reference>
<keyword evidence="2 4" id="KW-0689">Ribosomal protein</keyword>
<evidence type="ECO:0000313" key="7">
    <source>
        <dbReference type="Proteomes" id="UP000179003"/>
    </source>
</evidence>
<comment type="caution">
    <text evidence="6">The sequence shown here is derived from an EMBL/GenBank/DDBJ whole genome shotgun (WGS) entry which is preliminary data.</text>
</comment>
<comment type="subunit">
    <text evidence="4">Part of the 30S ribosomal subunit. Forms a tight heterodimer with protein bS6.</text>
</comment>
<dbReference type="NCBIfam" id="TIGR00165">
    <property type="entry name" value="S18"/>
    <property type="match status" value="1"/>
</dbReference>
<keyword evidence="3 4" id="KW-0687">Ribonucleoprotein</keyword>
<dbReference type="Gene3D" id="4.10.640.10">
    <property type="entry name" value="Ribosomal protein S18"/>
    <property type="match status" value="1"/>
</dbReference>
<proteinExistence type="inferred from homology"/>
<accession>A0A1F5EI04</accession>
<dbReference type="PANTHER" id="PTHR13479">
    <property type="entry name" value="30S RIBOSOMAL PROTEIN S18"/>
    <property type="match status" value="1"/>
</dbReference>
<dbReference type="STRING" id="1797582.A2442_02560"/>
<dbReference type="AlphaFoldDB" id="A0A1F5EI04"/>
<dbReference type="GO" id="GO:0022627">
    <property type="term" value="C:cytosolic small ribosomal subunit"/>
    <property type="evidence" value="ECO:0007669"/>
    <property type="project" value="TreeGrafter"/>
</dbReference>
<dbReference type="Pfam" id="PF01084">
    <property type="entry name" value="Ribosomal_S18"/>
    <property type="match status" value="1"/>
</dbReference>
<dbReference type="InterPro" id="IPR036870">
    <property type="entry name" value="Ribosomal_bS18_sf"/>
</dbReference>
<comment type="similarity">
    <text evidence="1 4 5">Belongs to the bacterial ribosomal protein bS18 family.</text>
</comment>
<protein>
    <recommendedName>
        <fullName evidence="4">Small ribosomal subunit protein bS18</fullName>
    </recommendedName>
</protein>
<keyword evidence="4" id="KW-0694">RNA-binding</keyword>
<dbReference type="EMBL" id="MFAE01000010">
    <property type="protein sequence ID" value="OGD66993.1"/>
    <property type="molecule type" value="Genomic_DNA"/>
</dbReference>
<dbReference type="PANTHER" id="PTHR13479:SF40">
    <property type="entry name" value="SMALL RIBOSOMAL SUBUNIT PROTEIN BS18M"/>
    <property type="match status" value="1"/>
</dbReference>
<dbReference type="InterPro" id="IPR001648">
    <property type="entry name" value="Ribosomal_bS18"/>
</dbReference>